<feature type="chain" id="PRO_5039434754" description="Autotransporter domain-containing protein" evidence="2">
    <location>
        <begin position="31"/>
        <end position="2605"/>
    </location>
</feature>
<feature type="region of interest" description="Disordered" evidence="1">
    <location>
        <begin position="2212"/>
        <end position="2254"/>
    </location>
</feature>
<organism evidence="4 5">
    <name type="scientific">Candidatus Scatocola faecipullorum</name>
    <dbReference type="NCBI Taxonomy" id="2840917"/>
    <lineage>
        <taxon>Bacteria</taxon>
        <taxon>Pseudomonadati</taxon>
        <taxon>Pseudomonadota</taxon>
        <taxon>Alphaproteobacteria</taxon>
        <taxon>Rhodospirillales</taxon>
        <taxon>Rhodospirillaceae</taxon>
        <taxon>Rhodospirillaceae incertae sedis</taxon>
        <taxon>Candidatus Scatocola</taxon>
    </lineage>
</organism>
<reference evidence="4" key="2">
    <citation type="journal article" date="2021" name="PeerJ">
        <title>Extensive microbial diversity within the chicken gut microbiome revealed by metagenomics and culture.</title>
        <authorList>
            <person name="Gilroy R."/>
            <person name="Ravi A."/>
            <person name="Getino M."/>
            <person name="Pursley I."/>
            <person name="Horton D.L."/>
            <person name="Alikhan N.F."/>
            <person name="Baker D."/>
            <person name="Gharbi K."/>
            <person name="Hall N."/>
            <person name="Watson M."/>
            <person name="Adriaenssens E.M."/>
            <person name="Foster-Nyarko E."/>
            <person name="Jarju S."/>
            <person name="Secka A."/>
            <person name="Antonio M."/>
            <person name="Oren A."/>
            <person name="Chaudhuri R.R."/>
            <person name="La Ragione R."/>
            <person name="Hildebrand F."/>
            <person name="Pallen M.J."/>
        </authorList>
    </citation>
    <scope>NUCLEOTIDE SEQUENCE</scope>
    <source>
        <strain evidence="4">ChiW3-316</strain>
    </source>
</reference>
<evidence type="ECO:0000313" key="4">
    <source>
        <dbReference type="EMBL" id="HIU53399.1"/>
    </source>
</evidence>
<comment type="caution">
    <text evidence="4">The sequence shown here is derived from an EMBL/GenBank/DDBJ whole genome shotgun (WGS) entry which is preliminary data.</text>
</comment>
<dbReference type="SUPFAM" id="SSF103515">
    <property type="entry name" value="Autotransporter"/>
    <property type="match status" value="1"/>
</dbReference>
<evidence type="ECO:0000259" key="3">
    <source>
        <dbReference type="PROSITE" id="PS51208"/>
    </source>
</evidence>
<gene>
    <name evidence="4" type="ORF">IAD20_04905</name>
</gene>
<dbReference type="EMBL" id="DVNC01000031">
    <property type="protein sequence ID" value="HIU53399.1"/>
    <property type="molecule type" value="Genomic_DNA"/>
</dbReference>
<feature type="region of interest" description="Disordered" evidence="1">
    <location>
        <begin position="1449"/>
        <end position="1471"/>
    </location>
</feature>
<proteinExistence type="predicted"/>
<feature type="domain" description="Autotransporter" evidence="3">
    <location>
        <begin position="2324"/>
        <end position="2605"/>
    </location>
</feature>
<feature type="compositionally biased region" description="Acidic residues" evidence="1">
    <location>
        <begin position="2212"/>
        <end position="2229"/>
    </location>
</feature>
<accession>A0A9D1M4C0</accession>
<dbReference type="InterPro" id="IPR036709">
    <property type="entry name" value="Autotransporte_beta_dom_sf"/>
</dbReference>
<dbReference type="Gene3D" id="2.160.20.20">
    <property type="match status" value="2"/>
</dbReference>
<evidence type="ECO:0000256" key="1">
    <source>
        <dbReference type="SAM" id="MobiDB-lite"/>
    </source>
</evidence>
<dbReference type="PROSITE" id="PS51208">
    <property type="entry name" value="AUTOTRANSPORTER"/>
    <property type="match status" value="1"/>
</dbReference>
<dbReference type="InterPro" id="IPR012332">
    <property type="entry name" value="Autotransporter_pectin_lyase_C"/>
</dbReference>
<evidence type="ECO:0000256" key="2">
    <source>
        <dbReference type="SAM" id="SignalP"/>
    </source>
</evidence>
<protein>
    <recommendedName>
        <fullName evidence="3">Autotransporter domain-containing protein</fullName>
    </recommendedName>
</protein>
<feature type="signal peptide" evidence="2">
    <location>
        <begin position="1"/>
        <end position="30"/>
    </location>
</feature>
<name>A0A9D1M4C0_9PROT</name>
<dbReference type="Proteomes" id="UP000824107">
    <property type="component" value="Unassembled WGS sequence"/>
</dbReference>
<keyword evidence="2" id="KW-0732">Signal</keyword>
<reference evidence="4" key="1">
    <citation type="submission" date="2020-10" db="EMBL/GenBank/DDBJ databases">
        <authorList>
            <person name="Gilroy R."/>
        </authorList>
    </citation>
    <scope>NUCLEOTIDE SEQUENCE</scope>
    <source>
        <strain evidence="4">ChiW3-316</strain>
    </source>
</reference>
<sequence>MKFKIFSFKSIVTYLTMVSFYIATTLSAFAAPLPPISLAQMYSLASQGNVRALRAAVQRGMNIDATDRYGNTGLCHSIYQNNYTAYNAFHASGANPRHPCIQNIPPQQYDYFMASSRATPVTATPRDAYKEFADGEFVFSTTTWVIGGLLLAGGIAAIALSGGGGGKKHHYYFPPNDSFTPTDDSLGAFVGTETPSAPENSPYTPVKITNGENDSNFTLSNDSQIKVGDETKNLVDVINLNDSVLDYTKYIQVGMKAIDGNQVVNGKIPLTGTEVGATITLQNNTAGMVALHNSNAINNNTLKIIARNGTLGMIASDKSLVRNNGNIDIAFQGTTATDQVDGMYADTSSTAINDGKITGNAAVDSVAGTLIGMQGRLINQVQNPAGTIPTQLINNGNISLSAAATPDKTISTSLVGMGSFLEKAFLEGTKLLRRTGFIEITNAANGVIDLNVNLGDSGTYDSTQSNLLNGTGGIVGIRSDAHTTATNNGAIRLTIAPESTNNITNSHAGMLSVHGGTIVNNKEITVTGGIGGYGMLGVRGEGTNSEFNTLNPTIVNSESGTISVNSTDGFGMATRHGGTVVNKGTIKMLAKGTGLQINAGTGTNSGTITLSNGGDGMTIRQNVTTETGTANNASSAKIQNTETGVIDIKYANGSNGMFIEDGTAENNGSIKINGTDSTTTEASYGIHAQNGTMLNTGSIDMDVILSGDADSYGMYGENSASATNAATGKITFTRKGTGMYTTQGTNTNYGQIVMNGIGSTGMASESGAVLNGKTGSIQLVSGTGIKSTSGSVTNQGSINISQGEDSVGISSGSNAVNDKDATIQITGANSTGISVEENATAVNRGTITLTSTQNSKENYGMISAGGERAQIDNDGIINLNGYDYAASKEVGYGMSIGDGRANNNNTININRMYGYGMASTEGTLTNNGTINLTNGGYGIMGESGESFNNKDATITITGTPNMQNSYGMSMQDGTAKNFGQIDVTGGSVDSKTYGISVNGGNGLNHGLINMHSDNAFGLFDEGDGEITNVAGGTINLYGNNSVGMQTTSGKAENFGTINIGVDNGTGAIVGGSGSTGMIAGDGATAINSGHINMNGNNAVGMTANGGTVINDKSGTITLNGGNGTIFTTTNDGTAINNGDIVINAEDYTLFSTTDSDEGNFQNNGNVTVGAGGSKVIIAGDGNNITNSGKIDLNGKDGFIIYTKGNGSVTNNGTLEIGEDSSNSHGIYMSETATGTVLNDLKGIINVKGTNSSGMTLASDTDTVSITNKGKINVDGTGSKGITSTKGGTVNNEGTITIADGSAAIEAAGGTVNNKAGASITTEKDSSADGINISSNANSGATVTNDGTITVNGSGSAINSSISATSPAETSNTINNNGVITITGNGNGIWADTATVTNAAGARIEVGGSGYGIRASKGSITNSGTITVSGSNGTGMSGGGTLVNDKTITASGSGSKGMEVTTGGTGTNNKDITASGSNSSGIYVNGGTADNIGTIISSGNGSSGIYAANGEAYNQTTISVAGEGSIGMTASSGTVTNGKTVQVPVLDEDGEPVLGDDDQPKYEEKDLPGTINVVGSNAAGMKLAGSGKVINNKGATINVSGAGSTGIWAAGSGSAVNNGTINVSAADTAASGMRASTGTATNNAAITVTGNGAQGMYVDGGNVVNAASGTIDLKAENTVGIYVANGSGSNLGTINLGGTGAIGLQADGGTATNSGSLKVSGTDTVGLYANGGTVVNSGTIEFSSGDAAVLVDDGIGRNDKTITVTSSNLEAMRADGGEAVNASGGTITLNSSANNSTAMYATRGKITNNGTIALNGSSGIGMITEAEGTANNTGTINVSGADSVGILADGGTATNSSGTINVTGSSSFGMKATEGEAINNATINANNNIGMFADGGIVTNGSSGKINAGSGASYLMLAENGGTANNKGTLTFSGSGSALQAKGATVNNTGSITATGSGNGMAADGTSSAGANAVNSGTITVNSGKGMIATSTTIDTTVTNAAGGVITVNSNGGVGMYADGSHARAINLGTINIKGTSSTSYGMKAVNGGSVENAGTINMAAGSAGTGIYVDGKSTFYNNASGKIVFAGGQTQSGTITGDTSAGSVDICDDGGSCANKFIHLEQGATLQNSGTMVTSASFKLNEMGGGRVLLASTGTMVAGNEISGDLYAVSDRAMLEQGQKDVYVNRNALTASEIDVNLMSASPMWEVSLVDSAEDSADDAAAQAEDEPAVEQPTVKDEDEADNDSSTSDKPSSEKDIVYNRVAFSNLVNNASQAAYLESNYAIRNTIYDGMITAGSMEEFNQALYSNLGLDLIPNFAKQNMDILRNVNRQVNSAVFNNNDTKEFRVHVGYDYFEREQDGTNGLSGYEDEAHTGYALFDKKYNANFRYGLGASFTKYSSDYDNGAERDEVIAQIMAPLIFETDSTKVVSMPRIGMGWGEYTRYDHTGEYKADTRNYYYGITNEARHELDMGLLTLEPVAEFNIIGLYQGRTKENIRVDSGNNLSVEGGLGLYAKKSFKPMGDDELNIRLGGTYYHEFNNPYQAVSAGIVGLQGRYHMNSYETQRNRAVLSSRFDYKRGKFNFYLEGSRFIEDDSTYSVNAGLTYAF</sequence>
<dbReference type="InterPro" id="IPR005546">
    <property type="entry name" value="Autotransporte_beta"/>
</dbReference>
<evidence type="ECO:0000313" key="5">
    <source>
        <dbReference type="Proteomes" id="UP000824107"/>
    </source>
</evidence>